<keyword evidence="2" id="KW-1185">Reference proteome</keyword>
<dbReference type="STRING" id="861298.SAMN04488136_10656"/>
<evidence type="ECO:0008006" key="3">
    <source>
        <dbReference type="Google" id="ProtNLM"/>
    </source>
</evidence>
<proteinExistence type="predicted"/>
<dbReference type="Proteomes" id="UP000198854">
    <property type="component" value="Unassembled WGS sequence"/>
</dbReference>
<reference evidence="1 2" key="1">
    <citation type="submission" date="2016-10" db="EMBL/GenBank/DDBJ databases">
        <authorList>
            <person name="de Groot N.N."/>
        </authorList>
    </citation>
    <scope>NUCLEOTIDE SEQUENCE [LARGE SCALE GENOMIC DNA]</scope>
    <source>
        <strain evidence="1 2">CGMCC 1.10228</strain>
    </source>
</reference>
<sequence>MILPISIGKIIVTPFEIVVKLEGPCMVTMQAASESLTLIGRGANVIACNSGDAKWSIKLDNPAQLEQLAKELGLEIT</sequence>
<dbReference type="OrthoDB" id="6271555at2"/>
<evidence type="ECO:0000313" key="1">
    <source>
        <dbReference type="EMBL" id="SDH00056.1"/>
    </source>
</evidence>
<dbReference type="AlphaFoldDB" id="A0A1G7YUW2"/>
<accession>A0A1G7YUW2</accession>
<dbReference type="RefSeq" id="WP_093271362.1">
    <property type="nucleotide sequence ID" value="NZ_FNDD01000006.1"/>
</dbReference>
<dbReference type="EMBL" id="FNDD01000006">
    <property type="protein sequence ID" value="SDH00056.1"/>
    <property type="molecule type" value="Genomic_DNA"/>
</dbReference>
<gene>
    <name evidence="1" type="ORF">SAMN04488136_10656</name>
</gene>
<evidence type="ECO:0000313" key="2">
    <source>
        <dbReference type="Proteomes" id="UP000198854"/>
    </source>
</evidence>
<dbReference type="Pfam" id="PF11869">
    <property type="entry name" value="DUF3389"/>
    <property type="match status" value="1"/>
</dbReference>
<dbReference type="InterPro" id="IPR021811">
    <property type="entry name" value="DUF3389"/>
</dbReference>
<protein>
    <recommendedName>
        <fullName evidence="3">Phosphotransferase system IIA component</fullName>
    </recommendedName>
</protein>
<name>A0A1G7YUW2_9VIBR</name>
<organism evidence="1 2">
    <name type="scientific">Vibrio xiamenensis</name>
    <dbReference type="NCBI Taxonomy" id="861298"/>
    <lineage>
        <taxon>Bacteria</taxon>
        <taxon>Pseudomonadati</taxon>
        <taxon>Pseudomonadota</taxon>
        <taxon>Gammaproteobacteria</taxon>
        <taxon>Vibrionales</taxon>
        <taxon>Vibrionaceae</taxon>
        <taxon>Vibrio</taxon>
    </lineage>
</organism>